<dbReference type="InterPro" id="IPR027410">
    <property type="entry name" value="TCP-1-like_intermed_sf"/>
</dbReference>
<dbReference type="PRINTS" id="PR00304">
    <property type="entry name" value="TCOMPLEXTCP1"/>
</dbReference>
<dbReference type="VEuPathDB" id="FungiDB:MGL_3272"/>
<evidence type="ECO:0000256" key="3">
    <source>
        <dbReference type="ARBA" id="ARBA00022490"/>
    </source>
</evidence>
<evidence type="ECO:0000256" key="6">
    <source>
        <dbReference type="ARBA" id="ARBA00023186"/>
    </source>
</evidence>
<evidence type="ECO:0000256" key="1">
    <source>
        <dbReference type="ARBA" id="ARBA00004496"/>
    </source>
</evidence>
<gene>
    <name evidence="9" type="ORF">MGL_3272</name>
</gene>
<keyword evidence="5 8" id="KW-0067">ATP-binding</keyword>
<protein>
    <recommendedName>
        <fullName evidence="7">CCT-theta</fullName>
    </recommendedName>
</protein>
<dbReference type="SUPFAM" id="SSF54849">
    <property type="entry name" value="GroEL-intermediate domain like"/>
    <property type="match status" value="1"/>
</dbReference>
<dbReference type="SUPFAM" id="SSF48592">
    <property type="entry name" value="GroEL equatorial domain-like"/>
    <property type="match status" value="1"/>
</dbReference>
<dbReference type="GO" id="GO:0051082">
    <property type="term" value="F:unfolded protein binding"/>
    <property type="evidence" value="ECO:0007669"/>
    <property type="project" value="InterPro"/>
</dbReference>
<evidence type="ECO:0000313" key="9">
    <source>
        <dbReference type="EMBL" id="EDP42514.1"/>
    </source>
</evidence>
<dbReference type="GO" id="GO:0140662">
    <property type="term" value="F:ATP-dependent protein folding chaperone"/>
    <property type="evidence" value="ECO:0007669"/>
    <property type="project" value="InterPro"/>
</dbReference>
<dbReference type="Pfam" id="PF00118">
    <property type="entry name" value="Cpn60_TCP1"/>
    <property type="match status" value="2"/>
</dbReference>
<dbReference type="Gene3D" id="3.50.7.10">
    <property type="entry name" value="GroEL"/>
    <property type="match status" value="2"/>
</dbReference>
<keyword evidence="3" id="KW-0963">Cytoplasm</keyword>
<dbReference type="RefSeq" id="XP_001729728.1">
    <property type="nucleotide sequence ID" value="XM_001729676.1"/>
</dbReference>
<evidence type="ECO:0000313" key="10">
    <source>
        <dbReference type="Proteomes" id="UP000008837"/>
    </source>
</evidence>
<evidence type="ECO:0000256" key="5">
    <source>
        <dbReference type="ARBA" id="ARBA00022840"/>
    </source>
</evidence>
<keyword evidence="6 8" id="KW-0143">Chaperone</keyword>
<dbReference type="InterPro" id="IPR027409">
    <property type="entry name" value="GroEL-like_apical_dom_sf"/>
</dbReference>
<dbReference type="CDD" id="cd03341">
    <property type="entry name" value="TCP1_theta"/>
    <property type="match status" value="1"/>
</dbReference>
<dbReference type="KEGG" id="mgl:MGL_3272"/>
<dbReference type="GO" id="GO:0005524">
    <property type="term" value="F:ATP binding"/>
    <property type="evidence" value="ECO:0007669"/>
    <property type="project" value="UniProtKB-KW"/>
</dbReference>
<dbReference type="GO" id="GO:0005832">
    <property type="term" value="C:chaperonin-containing T-complex"/>
    <property type="evidence" value="ECO:0007669"/>
    <property type="project" value="UniProtKB-ARBA"/>
</dbReference>
<evidence type="ECO:0000256" key="8">
    <source>
        <dbReference type="RuleBase" id="RU004187"/>
    </source>
</evidence>
<dbReference type="STRING" id="425265.A8Q8H6"/>
<comment type="similarity">
    <text evidence="2 8">Belongs to the TCP-1 chaperonin family.</text>
</comment>
<organism evidence="9 10">
    <name type="scientific">Malassezia globosa (strain ATCC MYA-4612 / CBS 7966)</name>
    <name type="common">Dandruff-associated fungus</name>
    <dbReference type="NCBI Taxonomy" id="425265"/>
    <lineage>
        <taxon>Eukaryota</taxon>
        <taxon>Fungi</taxon>
        <taxon>Dikarya</taxon>
        <taxon>Basidiomycota</taxon>
        <taxon>Ustilaginomycotina</taxon>
        <taxon>Malasseziomycetes</taxon>
        <taxon>Malasseziales</taxon>
        <taxon>Malasseziaceae</taxon>
        <taxon>Malassezia</taxon>
    </lineage>
</organism>
<dbReference type="Gene3D" id="3.30.260.10">
    <property type="entry name" value="TCP-1-like chaperonin intermediate domain"/>
    <property type="match status" value="2"/>
</dbReference>
<evidence type="ECO:0000256" key="7">
    <source>
        <dbReference type="ARBA" id="ARBA00029602"/>
    </source>
</evidence>
<dbReference type="PROSITE" id="PS00995">
    <property type="entry name" value="TCP1_3"/>
    <property type="match status" value="1"/>
</dbReference>
<comment type="subcellular location">
    <subcellularLocation>
        <location evidence="1">Cytoplasm</location>
    </subcellularLocation>
</comment>
<dbReference type="GO" id="GO:0016887">
    <property type="term" value="F:ATP hydrolysis activity"/>
    <property type="evidence" value="ECO:0007669"/>
    <property type="project" value="InterPro"/>
</dbReference>
<dbReference type="OMA" id="WGLKYAV"/>
<dbReference type="PROSITE" id="PS00750">
    <property type="entry name" value="TCP1_1"/>
    <property type="match status" value="1"/>
</dbReference>
<dbReference type="AlphaFoldDB" id="A8Q8H6"/>
<dbReference type="EMBL" id="AAYY01000011">
    <property type="protein sequence ID" value="EDP42514.1"/>
    <property type="molecule type" value="Genomic_DNA"/>
</dbReference>
<dbReference type="InterPro" id="IPR002194">
    <property type="entry name" value="Chaperonin_TCP-1_CS"/>
</dbReference>
<accession>A8Q8H6</accession>
<sequence length="471" mass="50669">MALKVPRAGGPHLFKDGYKHLQGIEEAVLRNIQAVNELSDIVRTSFGPNGRNKMVVNHLGRIFVTSDAATIIREMEVVHPAAKLLVYASQQQEAEMGDGTNFVIILAGELLRQAELLISLGLHPTEIVQGYELARDRALELLENLSIATLSTPPTQESLALALRPTLASKQYGHEEILAPLVAQAVSLVIPTSPSNTLRDFSVDNVRVVKIMGGSLSQSRVVRGMVFGREPEGQVKAVSAAKRLCRLLGATPLARIGAPMPEEAGFIDSAMTTEIGGDRVTVFRQEDGEKGGKAQPRLATIVLRGATTSMLDDTERTIEDGINAVKSLTRDPRLVPGAGASEIELARQIVAYGERTPGLNQHAIKKYGEALQVIPRTLAETSGLDATDVVSKLHAQHAATENADTGVDVEQTTDGTMSTVDAQVFDVLVAKHWAIRYATNAAIDVLRVDSIIMSKPAGIKAPGRNPNWDED</sequence>
<dbReference type="Gene3D" id="1.10.560.10">
    <property type="entry name" value="GroEL-like equatorial domain"/>
    <property type="match status" value="2"/>
</dbReference>
<dbReference type="InterPro" id="IPR012721">
    <property type="entry name" value="Chap_CCT_theta"/>
</dbReference>
<comment type="caution">
    <text evidence="9">The sequence shown here is derived from an EMBL/GenBank/DDBJ whole genome shotgun (WGS) entry which is preliminary data.</text>
</comment>
<dbReference type="InterPro" id="IPR027413">
    <property type="entry name" value="GROEL-like_equatorial_sf"/>
</dbReference>
<dbReference type="PANTHER" id="PTHR11353">
    <property type="entry name" value="CHAPERONIN"/>
    <property type="match status" value="1"/>
</dbReference>
<dbReference type="SUPFAM" id="SSF52029">
    <property type="entry name" value="GroEL apical domain-like"/>
    <property type="match status" value="1"/>
</dbReference>
<evidence type="ECO:0000256" key="4">
    <source>
        <dbReference type="ARBA" id="ARBA00022741"/>
    </source>
</evidence>
<dbReference type="InParanoid" id="A8Q8H6"/>
<dbReference type="OrthoDB" id="1748577at2759"/>
<reference evidence="9 10" key="1">
    <citation type="journal article" date="2007" name="Proc. Natl. Acad. Sci. U.S.A.">
        <title>Dandruff-associated Malassezia genomes reveal convergent and divergent virulence traits shared with plant and human fungal pathogens.</title>
        <authorList>
            <person name="Xu J."/>
            <person name="Saunders C.W."/>
            <person name="Hu P."/>
            <person name="Grant R.A."/>
            <person name="Boekhout T."/>
            <person name="Kuramae E.E."/>
            <person name="Kronstad J.W."/>
            <person name="Deangelis Y.M."/>
            <person name="Reeder N.L."/>
            <person name="Johnstone K.R."/>
            <person name="Leland M."/>
            <person name="Fieno A.M."/>
            <person name="Begley W.M."/>
            <person name="Sun Y."/>
            <person name="Lacey M.P."/>
            <person name="Chaudhary T."/>
            <person name="Keough T."/>
            <person name="Chu L."/>
            <person name="Sears R."/>
            <person name="Yuan B."/>
            <person name="Dawson T.L.Jr."/>
        </authorList>
    </citation>
    <scope>NUCLEOTIDE SEQUENCE [LARGE SCALE GENOMIC DNA]</scope>
    <source>
        <strain evidence="10">ATCC MYA-4612 / CBS 7966</strain>
    </source>
</reference>
<dbReference type="InterPro" id="IPR002423">
    <property type="entry name" value="Cpn60/GroEL/TCP-1"/>
</dbReference>
<keyword evidence="10" id="KW-1185">Reference proteome</keyword>
<dbReference type="FunCoup" id="A8Q8H6">
    <property type="interactions" value="613"/>
</dbReference>
<evidence type="ECO:0000256" key="2">
    <source>
        <dbReference type="ARBA" id="ARBA00008020"/>
    </source>
</evidence>
<dbReference type="GeneID" id="5854034"/>
<dbReference type="Proteomes" id="UP000008837">
    <property type="component" value="Unassembled WGS sequence"/>
</dbReference>
<name>A8Q8H6_MALGO</name>
<proteinExistence type="inferred from homology"/>
<keyword evidence="4 8" id="KW-0547">Nucleotide-binding</keyword>
<dbReference type="InterPro" id="IPR017998">
    <property type="entry name" value="Chaperone_TCP-1"/>
</dbReference>